<name>A0A0F9GEP5_9ZZZZ</name>
<evidence type="ECO:0000256" key="1">
    <source>
        <dbReference type="SAM" id="MobiDB-lite"/>
    </source>
</evidence>
<sequence>MKRRSHQSKKLRDRRAGQSPYQRYGKRPYKYSSSKKSSDSTPREATPA</sequence>
<dbReference type="EMBL" id="LAZR01020400">
    <property type="protein sequence ID" value="KKL89016.1"/>
    <property type="molecule type" value="Genomic_DNA"/>
</dbReference>
<reference evidence="2" key="1">
    <citation type="journal article" date="2015" name="Nature">
        <title>Complex archaea that bridge the gap between prokaryotes and eukaryotes.</title>
        <authorList>
            <person name="Spang A."/>
            <person name="Saw J.H."/>
            <person name="Jorgensen S.L."/>
            <person name="Zaremba-Niedzwiedzka K."/>
            <person name="Martijn J."/>
            <person name="Lind A.E."/>
            <person name="van Eijk R."/>
            <person name="Schleper C."/>
            <person name="Guy L."/>
            <person name="Ettema T.J."/>
        </authorList>
    </citation>
    <scope>NUCLEOTIDE SEQUENCE</scope>
</reference>
<comment type="caution">
    <text evidence="2">The sequence shown here is derived from an EMBL/GenBank/DDBJ whole genome shotgun (WGS) entry which is preliminary data.</text>
</comment>
<accession>A0A0F9GEP5</accession>
<feature type="compositionally biased region" description="Basic residues" evidence="1">
    <location>
        <begin position="1"/>
        <end position="13"/>
    </location>
</feature>
<proteinExistence type="predicted"/>
<protein>
    <submittedName>
        <fullName evidence="2">Uncharacterized protein</fullName>
    </submittedName>
</protein>
<gene>
    <name evidence="2" type="ORF">LCGC14_1918900</name>
</gene>
<dbReference type="AlphaFoldDB" id="A0A0F9GEP5"/>
<evidence type="ECO:0000313" key="2">
    <source>
        <dbReference type="EMBL" id="KKL89016.1"/>
    </source>
</evidence>
<feature type="region of interest" description="Disordered" evidence="1">
    <location>
        <begin position="1"/>
        <end position="48"/>
    </location>
</feature>
<organism evidence="2">
    <name type="scientific">marine sediment metagenome</name>
    <dbReference type="NCBI Taxonomy" id="412755"/>
    <lineage>
        <taxon>unclassified sequences</taxon>
        <taxon>metagenomes</taxon>
        <taxon>ecological metagenomes</taxon>
    </lineage>
</organism>